<dbReference type="PANTHER" id="PTHR42760:SF78">
    <property type="entry name" value="3-OXOACYL-[ACYL-CARRIER-PROTEIN] REDUCTASE [NADH]"/>
    <property type="match status" value="1"/>
</dbReference>
<keyword evidence="3" id="KW-0560">Oxidoreductase</keyword>
<evidence type="ECO:0000259" key="2">
    <source>
        <dbReference type="SMART" id="SM00822"/>
    </source>
</evidence>
<reference evidence="3 4" key="1">
    <citation type="submission" date="2024-04" db="EMBL/GenBank/DDBJ databases">
        <title>Isolation of an actinomycete strain from pig manure.</title>
        <authorList>
            <person name="Gong T."/>
            <person name="Yu Z."/>
            <person name="An M."/>
            <person name="Wei C."/>
            <person name="Yang W."/>
            <person name="Liu L."/>
        </authorList>
    </citation>
    <scope>NUCLEOTIDE SEQUENCE [LARGE SCALE GENOMIC DNA]</scope>
    <source>
        <strain evidence="3 4">ZF39</strain>
    </source>
</reference>
<evidence type="ECO:0000313" key="4">
    <source>
        <dbReference type="Proteomes" id="UP001442841"/>
    </source>
</evidence>
<dbReference type="Gene3D" id="3.40.50.720">
    <property type="entry name" value="NAD(P)-binding Rossmann-like Domain"/>
    <property type="match status" value="2"/>
</dbReference>
<dbReference type="InterPro" id="IPR020904">
    <property type="entry name" value="Sc_DH/Rdtase_CS"/>
</dbReference>
<dbReference type="GO" id="GO:0004316">
    <property type="term" value="F:3-oxoacyl-[acyl-carrier-protein] reductase (NADPH) activity"/>
    <property type="evidence" value="ECO:0007669"/>
    <property type="project" value="UniProtKB-EC"/>
</dbReference>
<dbReference type="SMART" id="SM00822">
    <property type="entry name" value="PKS_KR"/>
    <property type="match status" value="1"/>
</dbReference>
<dbReference type="Proteomes" id="UP001442841">
    <property type="component" value="Chromosome"/>
</dbReference>
<dbReference type="RefSeq" id="WP_425309720.1">
    <property type="nucleotide sequence ID" value="NZ_CP154795.1"/>
</dbReference>
<dbReference type="NCBIfam" id="NF006110">
    <property type="entry name" value="PRK08261.1"/>
    <property type="match status" value="1"/>
</dbReference>
<dbReference type="EMBL" id="CP154795">
    <property type="protein sequence ID" value="XAN08265.1"/>
    <property type="molecule type" value="Genomic_DNA"/>
</dbReference>
<dbReference type="PRINTS" id="PR00080">
    <property type="entry name" value="SDRFAMILY"/>
</dbReference>
<evidence type="ECO:0000313" key="3">
    <source>
        <dbReference type="EMBL" id="XAN08265.1"/>
    </source>
</evidence>
<dbReference type="Pfam" id="PF13561">
    <property type="entry name" value="adh_short_C2"/>
    <property type="match status" value="1"/>
</dbReference>
<dbReference type="InterPro" id="IPR057326">
    <property type="entry name" value="KR_dom"/>
</dbReference>
<dbReference type="PRINTS" id="PR00081">
    <property type="entry name" value="GDHRDH"/>
</dbReference>
<accession>A0ABZ3FRB6</accession>
<protein>
    <submittedName>
        <fullName evidence="3">3-oxoacyl-ACP reductase</fullName>
        <ecNumber evidence="3">1.1.1.100</ecNumber>
    </submittedName>
</protein>
<organism evidence="3 4">
    <name type="scientific">Ammonicoccus fulvus</name>
    <dbReference type="NCBI Taxonomy" id="3138240"/>
    <lineage>
        <taxon>Bacteria</taxon>
        <taxon>Bacillati</taxon>
        <taxon>Actinomycetota</taxon>
        <taxon>Actinomycetes</taxon>
        <taxon>Propionibacteriales</taxon>
        <taxon>Propionibacteriaceae</taxon>
        <taxon>Ammonicoccus</taxon>
    </lineage>
</organism>
<dbReference type="EC" id="1.1.1.100" evidence="3"/>
<feature type="domain" description="Ketoreductase" evidence="2">
    <location>
        <begin position="209"/>
        <end position="385"/>
    </location>
</feature>
<dbReference type="PROSITE" id="PS00061">
    <property type="entry name" value="ADH_SHORT"/>
    <property type="match status" value="1"/>
</dbReference>
<keyword evidence="4" id="KW-1185">Reference proteome</keyword>
<sequence length="448" mass="46251">MTDPYAQFIATDLGKAVARKLGLPRPVTLRRFDPEAPLCDEPILVAGPGPMVASITHALREGHELDVVDSLDALTEETKLGALVLDLSSIREPAELETLRELGAPAVRRLGPNARVVLIGTDPDVLTDPVAIATHKGLIGATRSIAKELRAGATANIVLGPVDPGPAALVPAVEFFLSGRSAYVDGQPLRVGSTGAEFPQDPVRPLTGKVAVVTGAARGIGAAIVTTLARDGATVVGVDVPAAGDKLATVVNKVGGSALLLDITAPDAGRRILNHCRARHGALDIVVHNAGITRDKLFVNTDADRWGQVIDVNLRSIIAMNEAFLGEKGLGEGGRVVCLASQSGIAGNRGQTNYAASKAGVIGLVAATAPELASRGITINAVAPGFIETEMTARIPFATRELGRRVNSLQQGGKPVDVAEVVAFLAQPASTAITGQTLRVCGQSMMGA</sequence>
<dbReference type="InterPro" id="IPR036291">
    <property type="entry name" value="NAD(P)-bd_dom_sf"/>
</dbReference>
<proteinExistence type="inferred from homology"/>
<gene>
    <name evidence="3" type="ORF">AADG42_13460</name>
</gene>
<dbReference type="SUPFAM" id="SSF51735">
    <property type="entry name" value="NAD(P)-binding Rossmann-fold domains"/>
    <property type="match status" value="1"/>
</dbReference>
<dbReference type="InterPro" id="IPR002347">
    <property type="entry name" value="SDR_fam"/>
</dbReference>
<evidence type="ECO:0000256" key="1">
    <source>
        <dbReference type="ARBA" id="ARBA00006484"/>
    </source>
</evidence>
<comment type="similarity">
    <text evidence="1">Belongs to the short-chain dehydrogenases/reductases (SDR) family.</text>
</comment>
<name>A0ABZ3FRB6_9ACTN</name>
<dbReference type="PANTHER" id="PTHR42760">
    <property type="entry name" value="SHORT-CHAIN DEHYDROGENASES/REDUCTASES FAMILY MEMBER"/>
    <property type="match status" value="1"/>
</dbReference>